<dbReference type="SMART" id="SM00388">
    <property type="entry name" value="HisKA"/>
    <property type="match status" value="1"/>
</dbReference>
<dbReference type="SUPFAM" id="SSF55874">
    <property type="entry name" value="ATPase domain of HSP90 chaperone/DNA topoisomerase II/histidine kinase"/>
    <property type="match status" value="1"/>
</dbReference>
<proteinExistence type="predicted"/>
<dbReference type="SMART" id="SM00387">
    <property type="entry name" value="HATPase_c"/>
    <property type="match status" value="1"/>
</dbReference>
<dbReference type="KEGG" id="fgg:FSB75_11675"/>
<dbReference type="GO" id="GO:0000155">
    <property type="term" value="F:phosphorelay sensor kinase activity"/>
    <property type="evidence" value="ECO:0007669"/>
    <property type="project" value="InterPro"/>
</dbReference>
<dbReference type="InterPro" id="IPR004358">
    <property type="entry name" value="Sig_transdc_His_kin-like_C"/>
</dbReference>
<dbReference type="PANTHER" id="PTHR43304:SF1">
    <property type="entry name" value="PAC DOMAIN-CONTAINING PROTEIN"/>
    <property type="match status" value="1"/>
</dbReference>
<evidence type="ECO:0000256" key="3">
    <source>
        <dbReference type="ARBA" id="ARBA00022553"/>
    </source>
</evidence>
<dbReference type="Proteomes" id="UP000321204">
    <property type="component" value="Chromosome"/>
</dbReference>
<feature type="coiled-coil region" evidence="6">
    <location>
        <begin position="275"/>
        <end position="302"/>
    </location>
</feature>
<dbReference type="InterPro" id="IPR005467">
    <property type="entry name" value="His_kinase_dom"/>
</dbReference>
<reference evidence="8 9" key="1">
    <citation type="journal article" date="2015" name="Int. J. Syst. Evol. Microbiol.">
        <title>Flavisolibacter ginsenosidimutans sp. nov., with ginsenoside-converting activity isolated from soil used for cultivating ginseng.</title>
        <authorList>
            <person name="Zhao Y."/>
            <person name="Liu Q."/>
            <person name="Kang M.S."/>
            <person name="Jin F."/>
            <person name="Yu H."/>
            <person name="Im W.T."/>
        </authorList>
    </citation>
    <scope>NUCLEOTIDE SEQUENCE [LARGE SCALE GENOMIC DNA]</scope>
    <source>
        <strain evidence="8 9">Gsoil 636</strain>
    </source>
</reference>
<dbReference type="Gene3D" id="1.10.287.130">
    <property type="match status" value="1"/>
</dbReference>
<dbReference type="Gene3D" id="2.10.70.100">
    <property type="match status" value="1"/>
</dbReference>
<dbReference type="EMBL" id="CP042433">
    <property type="protein sequence ID" value="QEC56525.1"/>
    <property type="molecule type" value="Genomic_DNA"/>
</dbReference>
<keyword evidence="9" id="KW-1185">Reference proteome</keyword>
<dbReference type="AlphaFoldDB" id="A0A5B8UKI4"/>
<keyword evidence="3" id="KW-0597">Phosphoprotein</keyword>
<gene>
    <name evidence="8" type="ORF">FSB75_11675</name>
</gene>
<evidence type="ECO:0000256" key="5">
    <source>
        <dbReference type="ARBA" id="ARBA00022777"/>
    </source>
</evidence>
<dbReference type="Pfam" id="PF13188">
    <property type="entry name" value="PAS_8"/>
    <property type="match status" value="1"/>
</dbReference>
<dbReference type="InterPro" id="IPR003594">
    <property type="entry name" value="HATPase_dom"/>
</dbReference>
<evidence type="ECO:0000256" key="4">
    <source>
        <dbReference type="ARBA" id="ARBA00022679"/>
    </source>
</evidence>
<dbReference type="SUPFAM" id="SSF55785">
    <property type="entry name" value="PYP-like sensor domain (PAS domain)"/>
    <property type="match status" value="2"/>
</dbReference>
<feature type="domain" description="Histidine kinase" evidence="7">
    <location>
        <begin position="302"/>
        <end position="531"/>
    </location>
</feature>
<evidence type="ECO:0000313" key="8">
    <source>
        <dbReference type="EMBL" id="QEC56525.1"/>
    </source>
</evidence>
<evidence type="ECO:0000259" key="7">
    <source>
        <dbReference type="PROSITE" id="PS50109"/>
    </source>
</evidence>
<dbReference type="InterPro" id="IPR003661">
    <property type="entry name" value="HisK_dim/P_dom"/>
</dbReference>
<dbReference type="InterPro" id="IPR036097">
    <property type="entry name" value="HisK_dim/P_sf"/>
</dbReference>
<dbReference type="InterPro" id="IPR000014">
    <property type="entry name" value="PAS"/>
</dbReference>
<keyword evidence="6" id="KW-0175">Coiled coil</keyword>
<dbReference type="InterPro" id="IPR036890">
    <property type="entry name" value="HATPase_C_sf"/>
</dbReference>
<dbReference type="Pfam" id="PF02518">
    <property type="entry name" value="HATPase_c"/>
    <property type="match status" value="1"/>
</dbReference>
<dbReference type="InterPro" id="IPR035965">
    <property type="entry name" value="PAS-like_dom_sf"/>
</dbReference>
<keyword evidence="4" id="KW-0808">Transferase</keyword>
<sequence length="533" mass="60018">MITSPPQSMNMETFDLEQLFSQAPVAICIVSGPNYKVELVNERMLEFLGRTKEIIGKPLGNSLTEIKQQGLLNILERVQQTGQSVYLSNFSAVIIINGKREPRYFDLVFKPYFLLPTDKTPNAIFCVAHNVTEQVLGLQSLEEEKQRTALALEVGELGIITTDWNANVVRADKRTAEIFELEDGYTVDGYINRIHPDDRKLRDKAVLKGQADGSFEFEARLLVESGIRWVRCKGMIQKNADGQTKGSFAVVQDITAQKEFTLALHNRVEERTAELEAATTLLLQSNRELSEANQRLEEFTRAASHDLKEPVRKMQIFSSRLGEILQNRLTGEENLMLQRLQRAAERMSLLVDDLLAYSQLGQASMKKETIDLNQKIRSILEDLEVLIKEKSAIIETENLPTLEGYRIQLQQLFQNLLTNALKYTKPGVPARVKINSRMLTGNEVAIPLPAASQQKLFHLIEVSDNGIGFHQQEAERIFHAFTRLHGNKEYTGAGIGLSIAKKVMDIHGGYIYAKGEPGIGARFCLLFPMDNGK</sequence>
<comment type="catalytic activity">
    <reaction evidence="1">
        <text>ATP + protein L-histidine = ADP + protein N-phospho-L-histidine.</text>
        <dbReference type="EC" id="2.7.13.3"/>
    </reaction>
</comment>
<dbReference type="PANTHER" id="PTHR43304">
    <property type="entry name" value="PHYTOCHROME-LIKE PROTEIN CPH1"/>
    <property type="match status" value="1"/>
</dbReference>
<evidence type="ECO:0000256" key="1">
    <source>
        <dbReference type="ARBA" id="ARBA00000085"/>
    </source>
</evidence>
<protein>
    <recommendedName>
        <fullName evidence="2">histidine kinase</fullName>
        <ecNumber evidence="2">2.7.13.3</ecNumber>
    </recommendedName>
</protein>
<dbReference type="PROSITE" id="PS50109">
    <property type="entry name" value="HIS_KIN"/>
    <property type="match status" value="1"/>
</dbReference>
<dbReference type="SUPFAM" id="SSF47384">
    <property type="entry name" value="Homodimeric domain of signal transducing histidine kinase"/>
    <property type="match status" value="1"/>
</dbReference>
<dbReference type="InterPro" id="IPR052162">
    <property type="entry name" value="Sensor_kinase/Photoreceptor"/>
</dbReference>
<dbReference type="Pfam" id="PF00512">
    <property type="entry name" value="HisKA"/>
    <property type="match status" value="1"/>
</dbReference>
<name>A0A5B8UKI4_9BACT</name>
<dbReference type="Gene3D" id="3.30.565.10">
    <property type="entry name" value="Histidine kinase-like ATPase, C-terminal domain"/>
    <property type="match status" value="1"/>
</dbReference>
<dbReference type="OrthoDB" id="607558at2"/>
<organism evidence="8 9">
    <name type="scientific">Flavisolibacter ginsenosidimutans</name>
    <dbReference type="NCBI Taxonomy" id="661481"/>
    <lineage>
        <taxon>Bacteria</taxon>
        <taxon>Pseudomonadati</taxon>
        <taxon>Bacteroidota</taxon>
        <taxon>Chitinophagia</taxon>
        <taxon>Chitinophagales</taxon>
        <taxon>Chitinophagaceae</taxon>
        <taxon>Flavisolibacter</taxon>
    </lineage>
</organism>
<accession>A0A5B8UKI4</accession>
<dbReference type="EC" id="2.7.13.3" evidence="2"/>
<evidence type="ECO:0000256" key="6">
    <source>
        <dbReference type="SAM" id="Coils"/>
    </source>
</evidence>
<evidence type="ECO:0000313" key="9">
    <source>
        <dbReference type="Proteomes" id="UP000321204"/>
    </source>
</evidence>
<dbReference type="PRINTS" id="PR00344">
    <property type="entry name" value="BCTRLSENSOR"/>
</dbReference>
<dbReference type="CDD" id="cd00082">
    <property type="entry name" value="HisKA"/>
    <property type="match status" value="1"/>
</dbReference>
<dbReference type="Gene3D" id="3.30.450.20">
    <property type="entry name" value="PAS domain"/>
    <property type="match status" value="2"/>
</dbReference>
<evidence type="ECO:0000256" key="2">
    <source>
        <dbReference type="ARBA" id="ARBA00012438"/>
    </source>
</evidence>
<keyword evidence="5" id="KW-0418">Kinase</keyword>